<sequence length="343" mass="36995">MIHSNSSQDDDDREGSRAHTPTTVAAATTATTLPRGSMSESRNDENAGLYLQRPLTAAQRRILAQRAYLKKFMCIVATMPVLATLAVYNKIEVVMWWVIVVPLIGIAVALIWRRRLGQKLQRLDEENSQLSLPLDRDSTTRVPRTRNPEEEGEVSPPPDYQASIITPPAYIVVPRKVPSYRSLENLFAFARTRSQRLTQAVVVAAASTNDATQDAATEVASQLQSGEIRLPVQEESTVETLPEMREVGSGFSACTMQVLDTISLAGDIEAQRSSESIEDVEGLAAARGKQVGHDGFGPDEAVVIAVGSALASGSLSSPGSSHDSTVTASVVQQDLKGKAPSRE</sequence>
<proteinExistence type="predicted"/>
<accession>A0A9P5SSN1</accession>
<reference evidence="3" key="1">
    <citation type="journal article" date="2020" name="Fungal Divers.">
        <title>Resolving the Mortierellaceae phylogeny through synthesis of multi-gene phylogenetics and phylogenomics.</title>
        <authorList>
            <person name="Vandepol N."/>
            <person name="Liber J."/>
            <person name="Desiro A."/>
            <person name="Na H."/>
            <person name="Kennedy M."/>
            <person name="Barry K."/>
            <person name="Grigoriev I.V."/>
            <person name="Miller A.N."/>
            <person name="O'Donnell K."/>
            <person name="Stajich J.E."/>
            <person name="Bonito G."/>
        </authorList>
    </citation>
    <scope>NUCLEOTIDE SEQUENCE</scope>
    <source>
        <strain evidence="3">NVP1</strain>
    </source>
</reference>
<keyword evidence="4" id="KW-1185">Reference proteome</keyword>
<evidence type="ECO:0000256" key="2">
    <source>
        <dbReference type="SAM" id="Phobius"/>
    </source>
</evidence>
<dbReference type="AlphaFoldDB" id="A0A9P5SSN1"/>
<dbReference type="EMBL" id="JAAAUY010000085">
    <property type="protein sequence ID" value="KAF9335800.1"/>
    <property type="molecule type" value="Genomic_DNA"/>
</dbReference>
<keyword evidence="2" id="KW-0812">Transmembrane</keyword>
<gene>
    <name evidence="3" type="ORF">BG006_010604</name>
</gene>
<feature type="region of interest" description="Disordered" evidence="1">
    <location>
        <begin position="311"/>
        <end position="343"/>
    </location>
</feature>
<feature type="region of interest" description="Disordered" evidence="1">
    <location>
        <begin position="131"/>
        <end position="161"/>
    </location>
</feature>
<protein>
    <recommendedName>
        <fullName evidence="5">Transmembrane protein</fullName>
    </recommendedName>
</protein>
<keyword evidence="2" id="KW-0472">Membrane</keyword>
<feature type="compositionally biased region" description="Low complexity" evidence="1">
    <location>
        <begin position="311"/>
        <end position="321"/>
    </location>
</feature>
<feature type="region of interest" description="Disordered" evidence="1">
    <location>
        <begin position="1"/>
        <end position="44"/>
    </location>
</feature>
<feature type="compositionally biased region" description="Polar residues" evidence="1">
    <location>
        <begin position="322"/>
        <end position="332"/>
    </location>
</feature>
<name>A0A9P5SSN1_9FUNG</name>
<evidence type="ECO:0000256" key="1">
    <source>
        <dbReference type="SAM" id="MobiDB-lite"/>
    </source>
</evidence>
<evidence type="ECO:0000313" key="4">
    <source>
        <dbReference type="Proteomes" id="UP000696485"/>
    </source>
</evidence>
<dbReference type="Proteomes" id="UP000696485">
    <property type="component" value="Unassembled WGS sequence"/>
</dbReference>
<feature type="compositionally biased region" description="Low complexity" evidence="1">
    <location>
        <begin position="18"/>
        <end position="32"/>
    </location>
</feature>
<evidence type="ECO:0008006" key="5">
    <source>
        <dbReference type="Google" id="ProtNLM"/>
    </source>
</evidence>
<organism evidence="3 4">
    <name type="scientific">Podila minutissima</name>
    <dbReference type="NCBI Taxonomy" id="64525"/>
    <lineage>
        <taxon>Eukaryota</taxon>
        <taxon>Fungi</taxon>
        <taxon>Fungi incertae sedis</taxon>
        <taxon>Mucoromycota</taxon>
        <taxon>Mortierellomycotina</taxon>
        <taxon>Mortierellomycetes</taxon>
        <taxon>Mortierellales</taxon>
        <taxon>Mortierellaceae</taxon>
        <taxon>Podila</taxon>
    </lineage>
</organism>
<evidence type="ECO:0000313" key="3">
    <source>
        <dbReference type="EMBL" id="KAF9335800.1"/>
    </source>
</evidence>
<feature type="transmembrane region" description="Helical" evidence="2">
    <location>
        <begin position="68"/>
        <end position="88"/>
    </location>
</feature>
<keyword evidence="2" id="KW-1133">Transmembrane helix</keyword>
<comment type="caution">
    <text evidence="3">The sequence shown here is derived from an EMBL/GenBank/DDBJ whole genome shotgun (WGS) entry which is preliminary data.</text>
</comment>
<feature type="transmembrane region" description="Helical" evidence="2">
    <location>
        <begin position="94"/>
        <end position="112"/>
    </location>
</feature>